<organism evidence="2">
    <name type="scientific">marine sediment metagenome</name>
    <dbReference type="NCBI Taxonomy" id="412755"/>
    <lineage>
        <taxon>unclassified sequences</taxon>
        <taxon>metagenomes</taxon>
        <taxon>ecological metagenomes</taxon>
    </lineage>
</organism>
<evidence type="ECO:0000256" key="1">
    <source>
        <dbReference type="SAM" id="MobiDB-lite"/>
    </source>
</evidence>
<reference evidence="2" key="1">
    <citation type="journal article" date="2014" name="Front. Microbiol.">
        <title>High frequency of phylogenetically diverse reductive dehalogenase-homologous genes in deep subseafloor sedimentary metagenomes.</title>
        <authorList>
            <person name="Kawai M."/>
            <person name="Futagami T."/>
            <person name="Toyoda A."/>
            <person name="Takaki Y."/>
            <person name="Nishi S."/>
            <person name="Hori S."/>
            <person name="Arai W."/>
            <person name="Tsubouchi T."/>
            <person name="Morono Y."/>
            <person name="Uchiyama I."/>
            <person name="Ito T."/>
            <person name="Fujiyama A."/>
            <person name="Inagaki F."/>
            <person name="Takami H."/>
        </authorList>
    </citation>
    <scope>NUCLEOTIDE SEQUENCE</scope>
    <source>
        <strain evidence="2">Expedition CK06-06</strain>
    </source>
</reference>
<sequence>MTLAGHKCVEEYYVSKGRTHNFVQDYQCEGISKGEQGLMQVRYYIFKPMDDKVEWYTYSAIANDGKGAFWTEDPDSGGSFELVQEDPAVVVEKDEHSSGSGNINEKAMKSSIEIHS</sequence>
<proteinExistence type="predicted"/>
<name>X0SQR1_9ZZZZ</name>
<gene>
    <name evidence="2" type="ORF">S01H1_06056</name>
</gene>
<feature type="compositionally biased region" description="Basic and acidic residues" evidence="1">
    <location>
        <begin position="106"/>
        <end position="116"/>
    </location>
</feature>
<evidence type="ECO:0000313" key="2">
    <source>
        <dbReference type="EMBL" id="GAF78232.1"/>
    </source>
</evidence>
<protein>
    <submittedName>
        <fullName evidence="2">Uncharacterized protein</fullName>
    </submittedName>
</protein>
<feature type="region of interest" description="Disordered" evidence="1">
    <location>
        <begin position="93"/>
        <end position="116"/>
    </location>
</feature>
<dbReference type="EMBL" id="BARS01003143">
    <property type="protein sequence ID" value="GAF78232.1"/>
    <property type="molecule type" value="Genomic_DNA"/>
</dbReference>
<feature type="non-terminal residue" evidence="2">
    <location>
        <position position="116"/>
    </location>
</feature>
<comment type="caution">
    <text evidence="2">The sequence shown here is derived from an EMBL/GenBank/DDBJ whole genome shotgun (WGS) entry which is preliminary data.</text>
</comment>
<accession>X0SQR1</accession>
<dbReference type="AlphaFoldDB" id="X0SQR1"/>